<gene>
    <name evidence="1" type="ORF">HOLleu_14137</name>
</gene>
<comment type="caution">
    <text evidence="1">The sequence shown here is derived from an EMBL/GenBank/DDBJ whole genome shotgun (WGS) entry which is preliminary data.</text>
</comment>
<organism evidence="1 2">
    <name type="scientific">Holothuria leucospilota</name>
    <name type="common">Black long sea cucumber</name>
    <name type="synonym">Mertensiothuria leucospilota</name>
    <dbReference type="NCBI Taxonomy" id="206669"/>
    <lineage>
        <taxon>Eukaryota</taxon>
        <taxon>Metazoa</taxon>
        <taxon>Echinodermata</taxon>
        <taxon>Eleutherozoa</taxon>
        <taxon>Echinozoa</taxon>
        <taxon>Holothuroidea</taxon>
        <taxon>Aspidochirotacea</taxon>
        <taxon>Aspidochirotida</taxon>
        <taxon>Holothuriidae</taxon>
        <taxon>Holothuria</taxon>
    </lineage>
</organism>
<dbReference type="AlphaFoldDB" id="A0A9Q1C8A4"/>
<accession>A0A9Q1C8A4</accession>
<proteinExistence type="predicted"/>
<protein>
    <submittedName>
        <fullName evidence="1">Uncharacterized protein</fullName>
    </submittedName>
</protein>
<dbReference type="Proteomes" id="UP001152320">
    <property type="component" value="Chromosome 6"/>
</dbReference>
<dbReference type="EMBL" id="JAIZAY010000006">
    <property type="protein sequence ID" value="KAJ8039969.1"/>
    <property type="molecule type" value="Genomic_DNA"/>
</dbReference>
<name>A0A9Q1C8A4_HOLLE</name>
<sequence>MHQRITKLVLKVPLTSHNVLMPTTVLFQYPSRGGKKWGNGGHGPLSGTLSQLPEIFPEMVTSGNNLLHFVLKKGRFFDENPKFSSIMTPNCQIFGNKDPKFSIKSQNFSSAKHTENFGLAILPAALSTVSELPVAALLQEA</sequence>
<reference evidence="1" key="1">
    <citation type="submission" date="2021-10" db="EMBL/GenBank/DDBJ databases">
        <title>Tropical sea cucumber genome reveals ecological adaptation and Cuvierian tubules defense mechanism.</title>
        <authorList>
            <person name="Chen T."/>
        </authorList>
    </citation>
    <scope>NUCLEOTIDE SEQUENCE</scope>
    <source>
        <strain evidence="1">Nanhai2018</strain>
        <tissue evidence="1">Muscle</tissue>
    </source>
</reference>
<evidence type="ECO:0000313" key="2">
    <source>
        <dbReference type="Proteomes" id="UP001152320"/>
    </source>
</evidence>
<keyword evidence="2" id="KW-1185">Reference proteome</keyword>
<evidence type="ECO:0000313" key="1">
    <source>
        <dbReference type="EMBL" id="KAJ8039969.1"/>
    </source>
</evidence>